<dbReference type="EMBL" id="FNZK01000001">
    <property type="protein sequence ID" value="SEI82387.1"/>
    <property type="molecule type" value="Genomic_DNA"/>
</dbReference>
<dbReference type="GO" id="GO:0006352">
    <property type="term" value="P:DNA-templated transcription initiation"/>
    <property type="evidence" value="ECO:0007669"/>
    <property type="project" value="InterPro"/>
</dbReference>
<keyword evidence="2" id="KW-0731">Sigma factor</keyword>
<gene>
    <name evidence="6" type="ORF">SAMN05660742_101154</name>
</gene>
<name>A0A1H6TYR1_9FIRM</name>
<dbReference type="PROSITE" id="PS00715">
    <property type="entry name" value="SIGMA70_1"/>
    <property type="match status" value="1"/>
</dbReference>
<dbReference type="NCBIfam" id="TIGR02937">
    <property type="entry name" value="sigma70-ECF"/>
    <property type="match status" value="1"/>
</dbReference>
<proteinExistence type="predicted"/>
<evidence type="ECO:0000256" key="1">
    <source>
        <dbReference type="ARBA" id="ARBA00023015"/>
    </source>
</evidence>
<dbReference type="GO" id="GO:0003677">
    <property type="term" value="F:DNA binding"/>
    <property type="evidence" value="ECO:0007669"/>
    <property type="project" value="UniProtKB-KW"/>
</dbReference>
<evidence type="ECO:0000259" key="5">
    <source>
        <dbReference type="PROSITE" id="PS00715"/>
    </source>
</evidence>
<dbReference type="InterPro" id="IPR007630">
    <property type="entry name" value="RNA_pol_sigma70_r4"/>
</dbReference>
<protein>
    <submittedName>
        <fullName evidence="6">RNA polymerase sporulation-specific sigma factor</fullName>
    </submittedName>
</protein>
<reference evidence="7" key="1">
    <citation type="submission" date="2016-10" db="EMBL/GenBank/DDBJ databases">
        <authorList>
            <person name="Varghese N."/>
            <person name="Submissions S."/>
        </authorList>
    </citation>
    <scope>NUCLEOTIDE SEQUENCE [LARGE SCALE GENOMIC DNA]</scope>
    <source>
        <strain evidence="7">DSM 2179</strain>
    </source>
</reference>
<evidence type="ECO:0000256" key="3">
    <source>
        <dbReference type="ARBA" id="ARBA00023125"/>
    </source>
</evidence>
<evidence type="ECO:0000313" key="7">
    <source>
        <dbReference type="Proteomes" id="UP000199662"/>
    </source>
</evidence>
<feature type="domain" description="RNA polymerase sigma-70" evidence="5">
    <location>
        <begin position="63"/>
        <end position="76"/>
    </location>
</feature>
<dbReference type="Gene3D" id="1.10.10.10">
    <property type="entry name" value="Winged helix-like DNA-binding domain superfamily/Winged helix DNA-binding domain"/>
    <property type="match status" value="1"/>
</dbReference>
<dbReference type="AlphaFoldDB" id="A0A1H6TYR1"/>
<dbReference type="Pfam" id="PF04545">
    <property type="entry name" value="Sigma70_r4"/>
    <property type="match status" value="1"/>
</dbReference>
<dbReference type="InterPro" id="IPR007627">
    <property type="entry name" value="RNA_pol_sigma70_r2"/>
</dbReference>
<dbReference type="RefSeq" id="WP_091828383.1">
    <property type="nucleotide sequence ID" value="NZ_FNZK01000001.1"/>
</dbReference>
<dbReference type="Gene3D" id="1.20.120.1810">
    <property type="match status" value="1"/>
</dbReference>
<dbReference type="PANTHER" id="PTHR30385">
    <property type="entry name" value="SIGMA FACTOR F FLAGELLAR"/>
    <property type="match status" value="1"/>
</dbReference>
<keyword evidence="7" id="KW-1185">Reference proteome</keyword>
<dbReference type="InterPro" id="IPR014284">
    <property type="entry name" value="RNA_pol_sigma-70_dom"/>
</dbReference>
<evidence type="ECO:0000313" key="6">
    <source>
        <dbReference type="EMBL" id="SEI82387.1"/>
    </source>
</evidence>
<keyword evidence="1" id="KW-0805">Transcription regulation</keyword>
<dbReference type="STRING" id="84035.SAMN05660742_101154"/>
<dbReference type="InterPro" id="IPR036388">
    <property type="entry name" value="WH-like_DNA-bd_sf"/>
</dbReference>
<organism evidence="6 7">
    <name type="scientific">Propionispira arboris</name>
    <dbReference type="NCBI Taxonomy" id="84035"/>
    <lineage>
        <taxon>Bacteria</taxon>
        <taxon>Bacillati</taxon>
        <taxon>Bacillota</taxon>
        <taxon>Negativicutes</taxon>
        <taxon>Selenomonadales</taxon>
        <taxon>Selenomonadaceae</taxon>
        <taxon>Propionispira</taxon>
    </lineage>
</organism>
<sequence length="213" mass="24901">MELQEYLQELKKIEILDLPREMELWSECKIKQNMDARRILIESYQPLVFKAAMQFSRLSNIMDIIQEGTVGLIEAVEKYDHERGVAFSLYALHRIRGRMLNYIKKENSFDFVYNENTVSADGMETFNIENIVDNAASVMQQAETNFLVDELKSALERLPQKEQMVLSSVYLDNQEPREVAQALSVSTTHVYRLQKAGIRRVRGMLSKLMQQWR</sequence>
<dbReference type="InterPro" id="IPR013325">
    <property type="entry name" value="RNA_pol_sigma_r2"/>
</dbReference>
<dbReference type="SUPFAM" id="SSF88946">
    <property type="entry name" value="Sigma2 domain of RNA polymerase sigma factors"/>
    <property type="match status" value="1"/>
</dbReference>
<dbReference type="SUPFAM" id="SSF88659">
    <property type="entry name" value="Sigma3 and sigma4 domains of RNA polymerase sigma factors"/>
    <property type="match status" value="1"/>
</dbReference>
<accession>A0A1H6TYR1</accession>
<dbReference type="GO" id="GO:0016987">
    <property type="term" value="F:sigma factor activity"/>
    <property type="evidence" value="ECO:0007669"/>
    <property type="project" value="UniProtKB-KW"/>
</dbReference>
<dbReference type="InterPro" id="IPR000943">
    <property type="entry name" value="RNA_pol_sigma70"/>
</dbReference>
<dbReference type="InterPro" id="IPR013324">
    <property type="entry name" value="RNA_pol_sigma_r3/r4-like"/>
</dbReference>
<evidence type="ECO:0000256" key="2">
    <source>
        <dbReference type="ARBA" id="ARBA00023082"/>
    </source>
</evidence>
<keyword evidence="4" id="KW-0804">Transcription</keyword>
<dbReference type="PRINTS" id="PR00046">
    <property type="entry name" value="SIGMA70FCT"/>
</dbReference>
<keyword evidence="3" id="KW-0238">DNA-binding</keyword>
<dbReference type="Pfam" id="PF04542">
    <property type="entry name" value="Sigma70_r2"/>
    <property type="match status" value="1"/>
</dbReference>
<evidence type="ECO:0000256" key="4">
    <source>
        <dbReference type="ARBA" id="ARBA00023163"/>
    </source>
</evidence>
<dbReference type="Proteomes" id="UP000199662">
    <property type="component" value="Unassembled WGS sequence"/>
</dbReference>